<evidence type="ECO:0000313" key="4">
    <source>
        <dbReference type="Proteomes" id="UP000008922"/>
    </source>
</evidence>
<dbReference type="AlphaFoldDB" id="E8N364"/>
<accession>E8N364</accession>
<dbReference type="STRING" id="926569.ANT_08440"/>
<feature type="domain" description="Bacterial Pleckstrin homology" evidence="2">
    <location>
        <begin position="73"/>
        <end position="169"/>
    </location>
</feature>
<keyword evidence="1" id="KW-0472">Membrane</keyword>
<keyword evidence="1" id="KW-0812">Transmembrane</keyword>
<evidence type="ECO:0000313" key="3">
    <source>
        <dbReference type="EMBL" id="BAJ62878.1"/>
    </source>
</evidence>
<dbReference type="EMBL" id="AP012029">
    <property type="protein sequence ID" value="BAJ62878.1"/>
    <property type="molecule type" value="Genomic_DNA"/>
</dbReference>
<keyword evidence="4" id="KW-1185">Reference proteome</keyword>
<proteinExistence type="predicted"/>
<feature type="transmembrane region" description="Helical" evidence="1">
    <location>
        <begin position="243"/>
        <end position="267"/>
    </location>
</feature>
<sequence length="302" mass="33288">MELPALFTPPRRYGLIFLSLVTLILTGAGGLSIALSTSQQEQSRFTGLLLFGVILLVPVPLILYALYSLLRGQYILEREGLRLRWGLRAEDIPMSHIEWVRPMKELGFRVPLPLLRFPGAVLGNVYSHELGAIEFLASDPDSILLIATPEKIYAISPENVSAFMRAYRYVAELGSLQPISSQSIRPMVFLAHIWQDQIARRLILTGGGLFLALLVSSGIAILTRATVPLGYSPQGASLAPVPSIQILLLPVLGLLFLGTDWIIGVYFYRQERTLPAAYLLWGSGAVTLLLFVLATWIFMLAG</sequence>
<dbReference type="InterPro" id="IPR027783">
    <property type="entry name" value="Bacterial_PH-related"/>
</dbReference>
<dbReference type="RefSeq" id="WP_013559270.1">
    <property type="nucleotide sequence ID" value="NC_014960.1"/>
</dbReference>
<dbReference type="Pfam" id="PF10882">
    <property type="entry name" value="bPH_5"/>
    <property type="match status" value="1"/>
</dbReference>
<feature type="transmembrane region" description="Helical" evidence="1">
    <location>
        <begin position="202"/>
        <end position="223"/>
    </location>
</feature>
<feature type="transmembrane region" description="Helical" evidence="1">
    <location>
        <begin position="47"/>
        <end position="70"/>
    </location>
</feature>
<evidence type="ECO:0000256" key="1">
    <source>
        <dbReference type="SAM" id="Phobius"/>
    </source>
</evidence>
<organism evidence="3 4">
    <name type="scientific">Anaerolinea thermophila (strain DSM 14523 / JCM 11388 / NBRC 100420 / UNI-1)</name>
    <dbReference type="NCBI Taxonomy" id="926569"/>
    <lineage>
        <taxon>Bacteria</taxon>
        <taxon>Bacillati</taxon>
        <taxon>Chloroflexota</taxon>
        <taxon>Anaerolineae</taxon>
        <taxon>Anaerolineales</taxon>
        <taxon>Anaerolineaceae</taxon>
        <taxon>Anaerolinea</taxon>
    </lineage>
</organism>
<dbReference type="HOGENOM" id="CLU_920237_0_0_0"/>
<dbReference type="OrthoDB" id="164276at2"/>
<dbReference type="Proteomes" id="UP000008922">
    <property type="component" value="Chromosome"/>
</dbReference>
<feature type="transmembrane region" description="Helical" evidence="1">
    <location>
        <begin position="279"/>
        <end position="301"/>
    </location>
</feature>
<keyword evidence="1" id="KW-1133">Transmembrane helix</keyword>
<feature type="transmembrane region" description="Helical" evidence="1">
    <location>
        <begin position="12"/>
        <end position="35"/>
    </location>
</feature>
<gene>
    <name evidence="3" type="ordered locus">ANT_08440</name>
</gene>
<name>E8N364_ANATU</name>
<protein>
    <submittedName>
        <fullName evidence="3">Hypothetical membrane protein</fullName>
    </submittedName>
</protein>
<dbReference type="InParanoid" id="E8N364"/>
<evidence type="ECO:0000259" key="2">
    <source>
        <dbReference type="Pfam" id="PF10882"/>
    </source>
</evidence>
<dbReference type="KEGG" id="atm:ANT_08440"/>
<reference evidence="3 4" key="1">
    <citation type="submission" date="2010-12" db="EMBL/GenBank/DDBJ databases">
        <title>Whole genome sequence of Anaerolinea thermophila UNI-1.</title>
        <authorList>
            <person name="Narita-Yamada S."/>
            <person name="Kishi E."/>
            <person name="Watanabe Y."/>
            <person name="Takasaki K."/>
            <person name="Ankai A."/>
            <person name="Oguchi A."/>
            <person name="Fukui S."/>
            <person name="Takahashi M."/>
            <person name="Yashiro I."/>
            <person name="Hosoyama A."/>
            <person name="Sekiguchi Y."/>
            <person name="Hanada S."/>
            <person name="Fujita N."/>
        </authorList>
    </citation>
    <scope>NUCLEOTIDE SEQUENCE [LARGE SCALE GENOMIC DNA]</scope>
    <source>
        <strain evidence="4">DSM 14523 / JCM 11388 / NBRC 100420 / UNI-1</strain>
    </source>
</reference>